<dbReference type="PANTHER" id="PTHR48041">
    <property type="entry name" value="ABC TRANSPORTER G FAMILY MEMBER 28"/>
    <property type="match status" value="1"/>
</dbReference>
<feature type="compositionally biased region" description="Low complexity" evidence="9">
    <location>
        <begin position="112"/>
        <end position="122"/>
    </location>
</feature>
<evidence type="ECO:0000256" key="4">
    <source>
        <dbReference type="ARBA" id="ARBA00022692"/>
    </source>
</evidence>
<dbReference type="SUPFAM" id="SSF49879">
    <property type="entry name" value="SMAD/FHA domain"/>
    <property type="match status" value="2"/>
</dbReference>
<dbReference type="InterPro" id="IPR017871">
    <property type="entry name" value="ABC_transporter-like_CS"/>
</dbReference>
<evidence type="ECO:0000256" key="1">
    <source>
        <dbReference type="ARBA" id="ARBA00004141"/>
    </source>
</evidence>
<feature type="transmembrane region" description="Helical" evidence="10">
    <location>
        <begin position="677"/>
        <end position="698"/>
    </location>
</feature>
<dbReference type="PROSITE" id="PS50893">
    <property type="entry name" value="ABC_TRANSPORTER_2"/>
    <property type="match status" value="1"/>
</dbReference>
<feature type="transmembrane region" description="Helical" evidence="10">
    <location>
        <begin position="593"/>
        <end position="614"/>
    </location>
</feature>
<dbReference type="EMBL" id="JAKZMO010000008">
    <property type="protein sequence ID" value="MDG5483380.1"/>
    <property type="molecule type" value="Genomic_DNA"/>
</dbReference>
<dbReference type="RefSeq" id="WP_278221094.1">
    <property type="nucleotide sequence ID" value="NZ_JAKZMO010000008.1"/>
</dbReference>
<dbReference type="InterPro" id="IPR008984">
    <property type="entry name" value="SMAD_FHA_dom_sf"/>
</dbReference>
<dbReference type="InterPro" id="IPR013525">
    <property type="entry name" value="ABC2_TM"/>
</dbReference>
<feature type="transmembrane region" description="Helical" evidence="10">
    <location>
        <begin position="774"/>
        <end position="795"/>
    </location>
</feature>
<keyword evidence="7 10" id="KW-1133">Transmembrane helix</keyword>
<sequence>MTRPVAAPPLTVTLGSAVYTFPAERDVTVGRSPDSDIHLDGPALELVSRTHVLLRFDEGHWFAIDKSRNGIFVDGTRTDVVPIRDGASITIGAPGGPRLIFRVLPAQPPKRPLASRAPTAVAAPPPHEPPPRRPSPRRPPPVAGMRPPTGVARTLLPQRPPPMPPGAITIGRGAQNEIVVDDALVSRVHAVLVPTPGGLEIRDNRSGNGTFVNGCLVSQTLLRSGDVVTVGNSDFTVAGDRLEPRAATPDTGTGGLEAYGLGFVVDGRHLLTGISFTARPGTVTAVIGPSGAGKSTLIRLLGGATQPSFGWVSFDGSDVHGEYASLRSRIGVVPQDDVVHRQLTVEQALDYAAELRLPPDTTAADRRAVVARVLDELELTAHRSTRVDKLSGGQRKRASVAMELLTGPSLLILDEPTSGLDPSLDRQVMTMLRQLADAGRVVIVVTHSLAYVKLCDQVLLLASGGMMAFKGPPADVWRAMQSDDWADIFAWVSTDPEAAHQAFLARHNIVEPPALASPTSTGPPGEPTQTSLWRQISTVARRQVRLTVADRGYFIFLAAVPFVVGVLALVVPGNVGFGPADPKGKTPNEPTQLLILINTSAVFMGTALTIRDLVGERAIFRREQAVGLSASAYLAAKILVFSAAAAIQAAILTTIVVLGKGGPTQGSVLLGNSSIELYLTLAGTAVVSAIAGLALSSLARSPEQILPMVVVVIMMSMVFCNGLIQINGRVVLDQLSWLLPGRWGFAASASTVDLMTVSPLLPIEDTLWTHNAGWWLFDMAMLVVLAVVFTALVRYRLRLPTHDQRKADGSGAARRGRLSSAMPFRK</sequence>
<evidence type="ECO:0000313" key="13">
    <source>
        <dbReference type="EMBL" id="MDG5483380.1"/>
    </source>
</evidence>
<dbReference type="Gene3D" id="2.60.200.20">
    <property type="match status" value="2"/>
</dbReference>
<dbReference type="PROSITE" id="PS00211">
    <property type="entry name" value="ABC_TRANSPORTER_1"/>
    <property type="match status" value="1"/>
</dbReference>
<dbReference type="SMART" id="SM00382">
    <property type="entry name" value="AAA"/>
    <property type="match status" value="1"/>
</dbReference>
<dbReference type="SUPFAM" id="SSF52540">
    <property type="entry name" value="P-loop containing nucleoside triphosphate hydrolases"/>
    <property type="match status" value="1"/>
</dbReference>
<feature type="domain" description="FHA" evidence="11">
    <location>
        <begin position="27"/>
        <end position="78"/>
    </location>
</feature>
<dbReference type="PROSITE" id="PS50006">
    <property type="entry name" value="FHA_DOMAIN"/>
    <property type="match status" value="2"/>
</dbReference>
<feature type="region of interest" description="Disordered" evidence="9">
    <location>
        <begin position="110"/>
        <end position="161"/>
    </location>
</feature>
<dbReference type="InterPro" id="IPR027417">
    <property type="entry name" value="P-loop_NTPase"/>
</dbReference>
<protein>
    <submittedName>
        <fullName evidence="13">ATP-binding cassette domain-containing protein</fullName>
    </submittedName>
</protein>
<evidence type="ECO:0000256" key="9">
    <source>
        <dbReference type="SAM" id="MobiDB-lite"/>
    </source>
</evidence>
<feature type="domain" description="ABC transporter" evidence="12">
    <location>
        <begin position="256"/>
        <end position="489"/>
    </location>
</feature>
<evidence type="ECO:0000256" key="2">
    <source>
        <dbReference type="ARBA" id="ARBA00022448"/>
    </source>
</evidence>
<keyword evidence="6 13" id="KW-0067">ATP-binding</keyword>
<evidence type="ECO:0000256" key="6">
    <source>
        <dbReference type="ARBA" id="ARBA00022840"/>
    </source>
</evidence>
<evidence type="ECO:0000256" key="8">
    <source>
        <dbReference type="ARBA" id="ARBA00023136"/>
    </source>
</evidence>
<dbReference type="Pfam" id="PF01061">
    <property type="entry name" value="ABC2_membrane"/>
    <property type="match status" value="1"/>
</dbReference>
<dbReference type="Pfam" id="PF00005">
    <property type="entry name" value="ABC_tran"/>
    <property type="match status" value="1"/>
</dbReference>
<reference evidence="13" key="1">
    <citation type="journal article" date="2023" name="Environ. Microbiol.">
        <title>The 2-methylpropene degradation pathway in Mycobacteriaceae family strains.</title>
        <authorList>
            <person name="Helbich S."/>
            <person name="Barrantes I."/>
            <person name="Dos Anjos Borges L.G."/>
            <person name="Pieper D.H."/>
            <person name="Vainshtein Y."/>
            <person name="Sohn K."/>
            <person name="Engesser K.H."/>
        </authorList>
    </citation>
    <scope>NUCLEOTIDE SEQUENCE</scope>
    <source>
        <strain evidence="13">IBE100</strain>
    </source>
</reference>
<feature type="transmembrane region" description="Helical" evidence="10">
    <location>
        <begin position="705"/>
        <end position="726"/>
    </location>
</feature>
<evidence type="ECO:0000256" key="10">
    <source>
        <dbReference type="SAM" id="Phobius"/>
    </source>
</evidence>
<keyword evidence="14" id="KW-1185">Reference proteome</keyword>
<feature type="transmembrane region" description="Helical" evidence="10">
    <location>
        <begin position="552"/>
        <end position="573"/>
    </location>
</feature>
<gene>
    <name evidence="13" type="ORF">MNO81_11315</name>
</gene>
<keyword evidence="3" id="KW-0597">Phosphoprotein</keyword>
<keyword evidence="8 10" id="KW-0472">Membrane</keyword>
<dbReference type="PANTHER" id="PTHR48041:SF139">
    <property type="entry name" value="PROTEIN SCARLET"/>
    <property type="match status" value="1"/>
</dbReference>
<keyword evidence="4 10" id="KW-0812">Transmembrane</keyword>
<keyword evidence="2" id="KW-0813">Transport</keyword>
<name>A0ABT6GQ18_MYCGU</name>
<evidence type="ECO:0000256" key="5">
    <source>
        <dbReference type="ARBA" id="ARBA00022741"/>
    </source>
</evidence>
<feature type="transmembrane region" description="Helical" evidence="10">
    <location>
        <begin position="634"/>
        <end position="657"/>
    </location>
</feature>
<dbReference type="InterPro" id="IPR050352">
    <property type="entry name" value="ABCG_transporters"/>
</dbReference>
<dbReference type="InterPro" id="IPR000253">
    <property type="entry name" value="FHA_dom"/>
</dbReference>
<comment type="subcellular location">
    <subcellularLocation>
        <location evidence="1">Membrane</location>
        <topology evidence="1">Multi-pass membrane protein</topology>
    </subcellularLocation>
</comment>
<dbReference type="InterPro" id="IPR003439">
    <property type="entry name" value="ABC_transporter-like_ATP-bd"/>
</dbReference>
<feature type="region of interest" description="Disordered" evidence="9">
    <location>
        <begin position="804"/>
        <end position="826"/>
    </location>
</feature>
<evidence type="ECO:0000256" key="3">
    <source>
        <dbReference type="ARBA" id="ARBA00022553"/>
    </source>
</evidence>
<organism evidence="13 14">
    <name type="scientific">Mycolicibacterium gadium</name>
    <name type="common">Mycobacterium gadium</name>
    <dbReference type="NCBI Taxonomy" id="1794"/>
    <lineage>
        <taxon>Bacteria</taxon>
        <taxon>Bacillati</taxon>
        <taxon>Actinomycetota</taxon>
        <taxon>Actinomycetes</taxon>
        <taxon>Mycobacteriales</taxon>
        <taxon>Mycobacteriaceae</taxon>
        <taxon>Mycolicibacterium</taxon>
    </lineage>
</organism>
<dbReference type="Proteomes" id="UP001154266">
    <property type="component" value="Unassembled WGS sequence"/>
</dbReference>
<evidence type="ECO:0000313" key="14">
    <source>
        <dbReference type="Proteomes" id="UP001154266"/>
    </source>
</evidence>
<accession>A0ABT6GQ18</accession>
<dbReference type="GO" id="GO:0005524">
    <property type="term" value="F:ATP binding"/>
    <property type="evidence" value="ECO:0007669"/>
    <property type="project" value="UniProtKB-KW"/>
</dbReference>
<evidence type="ECO:0000256" key="7">
    <source>
        <dbReference type="ARBA" id="ARBA00022989"/>
    </source>
</evidence>
<evidence type="ECO:0000259" key="12">
    <source>
        <dbReference type="PROSITE" id="PS50893"/>
    </source>
</evidence>
<evidence type="ECO:0000259" key="11">
    <source>
        <dbReference type="PROSITE" id="PS50006"/>
    </source>
</evidence>
<dbReference type="InterPro" id="IPR003593">
    <property type="entry name" value="AAA+_ATPase"/>
</dbReference>
<keyword evidence="5" id="KW-0547">Nucleotide-binding</keyword>
<feature type="domain" description="FHA" evidence="11">
    <location>
        <begin position="168"/>
        <end position="217"/>
    </location>
</feature>
<dbReference type="Gene3D" id="3.40.50.300">
    <property type="entry name" value="P-loop containing nucleotide triphosphate hydrolases"/>
    <property type="match status" value="1"/>
</dbReference>
<dbReference type="SMART" id="SM00240">
    <property type="entry name" value="FHA"/>
    <property type="match status" value="2"/>
</dbReference>
<comment type="caution">
    <text evidence="13">The sequence shown here is derived from an EMBL/GenBank/DDBJ whole genome shotgun (WGS) entry which is preliminary data.</text>
</comment>
<proteinExistence type="predicted"/>
<dbReference type="Pfam" id="PF00498">
    <property type="entry name" value="FHA"/>
    <property type="match status" value="2"/>
</dbReference>